<evidence type="ECO:0000313" key="1">
    <source>
        <dbReference type="EMBL" id="RHW22753.1"/>
    </source>
</evidence>
<reference evidence="1 2" key="1">
    <citation type="submission" date="2018-09" db="EMBL/GenBank/DDBJ databases">
        <title>Genome sequencing of Nocardioides immobilis CCTCC AB 2017083 for comparison to Nocardioides silvaticus.</title>
        <authorList>
            <person name="Li C."/>
            <person name="Wang G."/>
        </authorList>
    </citation>
    <scope>NUCLEOTIDE SEQUENCE [LARGE SCALE GENOMIC DNA]</scope>
    <source>
        <strain evidence="1 2">CCTCC AB 2017083</strain>
    </source>
</reference>
<proteinExistence type="predicted"/>
<evidence type="ECO:0000313" key="2">
    <source>
        <dbReference type="Proteomes" id="UP000283644"/>
    </source>
</evidence>
<name>A0A417XRN7_9ACTN</name>
<sequence>MLVEISRQLKRVIEDFEIEALFRVTRTQARTMRTTLLATYSDVTDDLTLTWSLVGARTLGRISQGSVVGSEIQFSSEERRDAFVAQMDRGATPTEVLLGDPKKPWRVVVDDAFPKDSLPPAVGK</sequence>
<dbReference type="AlphaFoldDB" id="A0A417XRN7"/>
<dbReference type="Proteomes" id="UP000283644">
    <property type="component" value="Unassembled WGS sequence"/>
</dbReference>
<accession>A0A417XRN7</accession>
<protein>
    <submittedName>
        <fullName evidence="1">Uncharacterized protein</fullName>
    </submittedName>
</protein>
<gene>
    <name evidence="1" type="ORF">D0Z08_31350</name>
</gene>
<keyword evidence="2" id="KW-1185">Reference proteome</keyword>
<organism evidence="1 2">
    <name type="scientific">Nocardioides immobilis</name>
    <dbReference type="NCBI Taxonomy" id="2049295"/>
    <lineage>
        <taxon>Bacteria</taxon>
        <taxon>Bacillati</taxon>
        <taxon>Actinomycetota</taxon>
        <taxon>Actinomycetes</taxon>
        <taxon>Propionibacteriales</taxon>
        <taxon>Nocardioidaceae</taxon>
        <taxon>Nocardioides</taxon>
    </lineage>
</organism>
<dbReference type="EMBL" id="QXGH01000059">
    <property type="protein sequence ID" value="RHW22753.1"/>
    <property type="molecule type" value="Genomic_DNA"/>
</dbReference>
<comment type="caution">
    <text evidence="1">The sequence shown here is derived from an EMBL/GenBank/DDBJ whole genome shotgun (WGS) entry which is preliminary data.</text>
</comment>